<evidence type="ECO:0000313" key="8">
    <source>
        <dbReference type="EMBL" id="ORW11858.1"/>
    </source>
</evidence>
<evidence type="ECO:0000256" key="2">
    <source>
        <dbReference type="ARBA" id="ARBA00009194"/>
    </source>
</evidence>
<evidence type="ECO:0000256" key="6">
    <source>
        <dbReference type="ARBA" id="ARBA00023139"/>
    </source>
</evidence>
<dbReference type="Gene3D" id="2.50.20.20">
    <property type="match status" value="1"/>
</dbReference>
<accession>A0A1X1YL79</accession>
<dbReference type="AlphaFoldDB" id="A0A1X1YL79"/>
<evidence type="ECO:0000313" key="9">
    <source>
        <dbReference type="Proteomes" id="UP000193866"/>
    </source>
</evidence>
<sequence>MPVVALDGDVTRQPDPAAKGYAKIAYRGAPAYVRFVVFGGDFYVSQDRRRWIDYGPAANFYDAATILSPDTGLADMLTAVVDPEVGGRETIEDVHTVRISGEVAADVAKKIVPQLHTGKRTSCTLWIQETGEHQLVALKLASGSDDAVQLTFSNWNEPVSVGKPRL</sequence>
<gene>
    <name evidence="8" type="ORF">AWC16_09810</name>
</gene>
<evidence type="ECO:0000256" key="5">
    <source>
        <dbReference type="ARBA" id="ARBA00023136"/>
    </source>
</evidence>
<organism evidence="8 9">
    <name type="scientific">Mycolicibacter longobardus</name>
    <dbReference type="NCBI Taxonomy" id="1108812"/>
    <lineage>
        <taxon>Bacteria</taxon>
        <taxon>Bacillati</taxon>
        <taxon>Actinomycetota</taxon>
        <taxon>Actinomycetes</taxon>
        <taxon>Mycobacteriales</taxon>
        <taxon>Mycobacteriaceae</taxon>
        <taxon>Mycolicibacter</taxon>
    </lineage>
</organism>
<comment type="caution">
    <text evidence="8">The sequence shown here is derived from an EMBL/GenBank/DDBJ whole genome shotgun (WGS) entry which is preliminary data.</text>
</comment>
<dbReference type="Proteomes" id="UP000193866">
    <property type="component" value="Unassembled WGS sequence"/>
</dbReference>
<name>A0A1X1YL79_9MYCO</name>
<comment type="similarity">
    <text evidence="2">Belongs to the LppX/LprAFG lipoprotein family.</text>
</comment>
<evidence type="ECO:0000256" key="4">
    <source>
        <dbReference type="ARBA" id="ARBA00022729"/>
    </source>
</evidence>
<dbReference type="CDD" id="cd16334">
    <property type="entry name" value="LppX-like"/>
    <property type="match status" value="1"/>
</dbReference>
<dbReference type="InterPro" id="IPR009830">
    <property type="entry name" value="LppX/LprAFG"/>
</dbReference>
<dbReference type="GO" id="GO:0030313">
    <property type="term" value="C:cell envelope"/>
    <property type="evidence" value="ECO:0007669"/>
    <property type="project" value="UniProtKB-SubCell"/>
</dbReference>
<evidence type="ECO:0000256" key="7">
    <source>
        <dbReference type="ARBA" id="ARBA00023288"/>
    </source>
</evidence>
<proteinExistence type="inferred from homology"/>
<protein>
    <recommendedName>
        <fullName evidence="10">LppX_LprAFG lipoprotein</fullName>
    </recommendedName>
</protein>
<evidence type="ECO:0000256" key="1">
    <source>
        <dbReference type="ARBA" id="ARBA00004196"/>
    </source>
</evidence>
<comment type="subcellular location">
    <subcellularLocation>
        <location evidence="1">Cell envelope</location>
    </subcellularLocation>
</comment>
<keyword evidence="7" id="KW-0449">Lipoprotein</keyword>
<reference evidence="8 9" key="1">
    <citation type="submission" date="2016-01" db="EMBL/GenBank/DDBJ databases">
        <title>The new phylogeny of the genus Mycobacterium.</title>
        <authorList>
            <person name="Tarcisio F."/>
            <person name="Conor M."/>
            <person name="Antonella G."/>
            <person name="Elisabetta G."/>
            <person name="Giulia F.S."/>
            <person name="Sara T."/>
            <person name="Anna F."/>
            <person name="Clotilde B."/>
            <person name="Roberto B."/>
            <person name="Veronica D.S."/>
            <person name="Fabio R."/>
            <person name="Monica P."/>
            <person name="Olivier J."/>
            <person name="Enrico T."/>
            <person name="Nicola S."/>
        </authorList>
    </citation>
    <scope>NUCLEOTIDE SEQUENCE [LARGE SCALE GENOMIC DNA]</scope>
    <source>
        <strain evidence="8 9">DSM 45394</strain>
    </source>
</reference>
<dbReference type="Pfam" id="PF07161">
    <property type="entry name" value="LppX_LprAFG"/>
    <property type="match status" value="1"/>
</dbReference>
<keyword evidence="9" id="KW-1185">Reference proteome</keyword>
<evidence type="ECO:0000256" key="3">
    <source>
        <dbReference type="ARBA" id="ARBA00022475"/>
    </source>
</evidence>
<dbReference type="SUPFAM" id="SSF89392">
    <property type="entry name" value="Prokaryotic lipoproteins and lipoprotein localization factors"/>
    <property type="match status" value="1"/>
</dbReference>
<keyword evidence="3" id="KW-1003">Cell membrane</keyword>
<dbReference type="InterPro" id="IPR029046">
    <property type="entry name" value="LolA/LolB/LppX"/>
</dbReference>
<keyword evidence="4" id="KW-0732">Signal</keyword>
<keyword evidence="6" id="KW-0564">Palmitate</keyword>
<evidence type="ECO:0008006" key="10">
    <source>
        <dbReference type="Google" id="ProtNLM"/>
    </source>
</evidence>
<dbReference type="STRING" id="1108812.AWC16_09810"/>
<keyword evidence="5" id="KW-0472">Membrane</keyword>
<dbReference type="EMBL" id="LQPG01000016">
    <property type="protein sequence ID" value="ORW11858.1"/>
    <property type="molecule type" value="Genomic_DNA"/>
</dbReference>